<comment type="caution">
    <text evidence="4">The sequence shown here is derived from an EMBL/GenBank/DDBJ whole genome shotgun (WGS) entry which is preliminary data.</text>
</comment>
<dbReference type="EMBL" id="JPRD01000031">
    <property type="protein sequence ID" value="KIF51695.1"/>
    <property type="molecule type" value="Genomic_DNA"/>
</dbReference>
<evidence type="ECO:0000313" key="5">
    <source>
        <dbReference type="Proteomes" id="UP000031586"/>
    </source>
</evidence>
<feature type="domain" description="Outer membrane protein beta-barrel" evidence="3">
    <location>
        <begin position="7"/>
        <end position="183"/>
    </location>
</feature>
<feature type="chain" id="PRO_5002156841" evidence="2">
    <location>
        <begin position="21"/>
        <end position="183"/>
    </location>
</feature>
<dbReference type="AlphaFoldDB" id="A0A0C1Z3Q4"/>
<dbReference type="Gene3D" id="2.40.160.20">
    <property type="match status" value="1"/>
</dbReference>
<dbReference type="SUPFAM" id="SSF56925">
    <property type="entry name" value="OMPA-like"/>
    <property type="match status" value="1"/>
</dbReference>
<accession>A0A0C1Z3Q4</accession>
<dbReference type="PATRIC" id="fig|1229493.5.peg.3049"/>
<dbReference type="InterPro" id="IPR011250">
    <property type="entry name" value="OMP/PagP_B-barrel"/>
</dbReference>
<sequence>MRYSFVAALVLSTLSLSANASTSQHIIGTNLGYGGVSYDAPASEESGDMFLGEIYYRYMPTQNFGIEAGFKGAFDGIGSTLLSPISEVTDTSFSGPRLSGYASYPLGAGFELYGKAGMTLYTLEYTYKVNGQSRNIEHTSVGGEAAAGLGWSYKHFGLNAEYVYSKNSDFDSGGVMFGAQLRF</sequence>
<protein>
    <submittedName>
        <fullName evidence="4">Membrane protein</fullName>
    </submittedName>
</protein>
<organism evidence="4 5">
    <name type="scientific">Vibrio owensii CAIM 1854 = LMG 25443</name>
    <dbReference type="NCBI Taxonomy" id="1229493"/>
    <lineage>
        <taxon>Bacteria</taxon>
        <taxon>Pseudomonadati</taxon>
        <taxon>Pseudomonadota</taxon>
        <taxon>Gammaproteobacteria</taxon>
        <taxon>Vibrionales</taxon>
        <taxon>Vibrionaceae</taxon>
        <taxon>Vibrio</taxon>
    </lineage>
</organism>
<evidence type="ECO:0000256" key="1">
    <source>
        <dbReference type="ARBA" id="ARBA00022729"/>
    </source>
</evidence>
<name>A0A0C1Z3Q4_9VIBR</name>
<gene>
    <name evidence="4" type="ORF">H735_18670</name>
</gene>
<feature type="signal peptide" evidence="2">
    <location>
        <begin position="1"/>
        <end position="20"/>
    </location>
</feature>
<keyword evidence="1 2" id="KW-0732">Signal</keyword>
<evidence type="ECO:0000256" key="2">
    <source>
        <dbReference type="SAM" id="SignalP"/>
    </source>
</evidence>
<dbReference type="Pfam" id="PF13505">
    <property type="entry name" value="OMP_b-brl"/>
    <property type="match status" value="1"/>
</dbReference>
<dbReference type="InterPro" id="IPR027385">
    <property type="entry name" value="Beta-barrel_OMP"/>
</dbReference>
<proteinExistence type="predicted"/>
<dbReference type="Proteomes" id="UP000031586">
    <property type="component" value="Unassembled WGS sequence"/>
</dbReference>
<evidence type="ECO:0000313" key="4">
    <source>
        <dbReference type="EMBL" id="KIF51695.1"/>
    </source>
</evidence>
<evidence type="ECO:0000259" key="3">
    <source>
        <dbReference type="Pfam" id="PF13505"/>
    </source>
</evidence>
<dbReference type="RefSeq" id="WP_020195716.1">
    <property type="nucleotide sequence ID" value="NZ_BAOH01000028.1"/>
</dbReference>
<reference evidence="4 5" key="1">
    <citation type="submission" date="2014-07" db="EMBL/GenBank/DDBJ databases">
        <title>Unique and conserved regions in Vibrio harveyi and related species in comparison with the shrimp pathogen Vibrio harveyi CAIM 1792.</title>
        <authorList>
            <person name="Espinoza-Valles I."/>
            <person name="Vora G."/>
            <person name="Leekitcharoenphon P."/>
            <person name="Ussery D."/>
            <person name="Hoj L."/>
            <person name="Gomez-Gil B."/>
        </authorList>
    </citation>
    <scope>NUCLEOTIDE SEQUENCE [LARGE SCALE GENOMIC DNA]</scope>
    <source>
        <strain evidence="5">CAIM 1854 / LMG 25443</strain>
    </source>
</reference>